<dbReference type="Pfam" id="PF13616">
    <property type="entry name" value="Rotamase_3"/>
    <property type="match status" value="1"/>
</dbReference>
<keyword evidence="7 11" id="KW-0472">Membrane</keyword>
<dbReference type="HAMAP" id="MF_01145">
    <property type="entry name" value="Foldase_PrsA"/>
    <property type="match status" value="1"/>
</dbReference>
<feature type="region of interest" description="Disordered" evidence="12">
    <location>
        <begin position="298"/>
        <end position="319"/>
    </location>
</feature>
<evidence type="ECO:0000256" key="3">
    <source>
        <dbReference type="ARBA" id="ARBA00006071"/>
    </source>
</evidence>
<keyword evidence="15" id="KW-1185">Reference proteome</keyword>
<evidence type="ECO:0000259" key="13">
    <source>
        <dbReference type="PROSITE" id="PS50198"/>
    </source>
</evidence>
<evidence type="ECO:0000256" key="6">
    <source>
        <dbReference type="ARBA" id="ARBA00023110"/>
    </source>
</evidence>
<dbReference type="GO" id="GO:0003755">
    <property type="term" value="F:peptidyl-prolyl cis-trans isomerase activity"/>
    <property type="evidence" value="ECO:0007669"/>
    <property type="project" value="UniProtKB-UniRule"/>
</dbReference>
<dbReference type="EMBL" id="BOQE01000001">
    <property type="protein sequence ID" value="GIM45457.1"/>
    <property type="molecule type" value="Genomic_DNA"/>
</dbReference>
<dbReference type="Pfam" id="PF13624">
    <property type="entry name" value="SurA_N_3"/>
    <property type="match status" value="1"/>
</dbReference>
<evidence type="ECO:0000256" key="9">
    <source>
        <dbReference type="ARBA" id="ARBA00023235"/>
    </source>
</evidence>
<dbReference type="InterPro" id="IPR027304">
    <property type="entry name" value="Trigger_fact/SurA_dom_sf"/>
</dbReference>
<dbReference type="GO" id="GO:0006457">
    <property type="term" value="P:protein folding"/>
    <property type="evidence" value="ECO:0007669"/>
    <property type="project" value="UniProtKB-UniRule"/>
</dbReference>
<evidence type="ECO:0000256" key="7">
    <source>
        <dbReference type="ARBA" id="ARBA00023136"/>
    </source>
</evidence>
<accession>A0AAV4LC81</accession>
<comment type="similarity">
    <text evidence="3 11">Belongs to the PrsA family.</text>
</comment>
<dbReference type="InterPro" id="IPR050245">
    <property type="entry name" value="PrsA_foldase"/>
</dbReference>
<dbReference type="PANTHER" id="PTHR47245">
    <property type="entry name" value="PEPTIDYLPROLYL ISOMERASE"/>
    <property type="match status" value="1"/>
</dbReference>
<evidence type="ECO:0000256" key="12">
    <source>
        <dbReference type="SAM" id="MobiDB-lite"/>
    </source>
</evidence>
<dbReference type="InterPro" id="IPR000297">
    <property type="entry name" value="PPIase_PpiC"/>
</dbReference>
<keyword evidence="4 11" id="KW-1003">Cell membrane</keyword>
<evidence type="ECO:0000256" key="4">
    <source>
        <dbReference type="ARBA" id="ARBA00022475"/>
    </source>
</evidence>
<dbReference type="SUPFAM" id="SSF54534">
    <property type="entry name" value="FKBP-like"/>
    <property type="match status" value="1"/>
</dbReference>
<keyword evidence="10" id="KW-0449">Lipoprotein</keyword>
<dbReference type="GO" id="GO:0005886">
    <property type="term" value="C:plasma membrane"/>
    <property type="evidence" value="ECO:0007669"/>
    <property type="project" value="UniProtKB-SubCell"/>
</dbReference>
<name>A0AAV4LC81_9BACL</name>
<evidence type="ECO:0000256" key="5">
    <source>
        <dbReference type="ARBA" id="ARBA00022729"/>
    </source>
</evidence>
<evidence type="ECO:0000256" key="8">
    <source>
        <dbReference type="ARBA" id="ARBA00023139"/>
    </source>
</evidence>
<evidence type="ECO:0000256" key="1">
    <source>
        <dbReference type="ARBA" id="ARBA00000971"/>
    </source>
</evidence>
<organism evidence="14 15">
    <name type="scientific">Collibacillus ludicampi</name>
    <dbReference type="NCBI Taxonomy" id="2771369"/>
    <lineage>
        <taxon>Bacteria</taxon>
        <taxon>Bacillati</taxon>
        <taxon>Bacillota</taxon>
        <taxon>Bacilli</taxon>
        <taxon>Bacillales</taxon>
        <taxon>Alicyclobacillaceae</taxon>
        <taxon>Collibacillus</taxon>
    </lineage>
</organism>
<comment type="function">
    <text evidence="11">Plays a major role in protein secretion by helping the post-translocational extracellular folding of several secreted proteins.</text>
</comment>
<keyword evidence="9 11" id="KW-0413">Isomerase</keyword>
<dbReference type="RefSeq" id="WP_282198658.1">
    <property type="nucleotide sequence ID" value="NZ_BOQE01000001.1"/>
</dbReference>
<comment type="subcellular location">
    <subcellularLocation>
        <location evidence="2">Cell membrane</location>
        <topology evidence="2">Lipid-anchor</topology>
    </subcellularLocation>
</comment>
<sequence>MKQAVIGAAAGALVVGGIWFFTNATTNTVAKVGGTKITKEAFLNEMERASGQDVLRQMINDQLIKDGAQKYNITVSDKEVDDEIAKLKSQFPSDAQFEQSLAENHVTMDELKDRARINLLLNKLEVKDVKISDDEIKKYFEQNKDQLNEPEQVRASHILVDTLDEANQVEQRLKKGEDFAKIAKEVSKDPGSASKGGDLGYFPKGKMVPEFEKVAFSLKVGEVSDPVKTQFGYHIIKVTDHKPAKEAKLDDPDVRKKIEDALKQQKAKQPQQVLDELRKEENVDIVWAQYKDLFNAGNASAQGTTGADSAQASNSGQKQ</sequence>
<protein>
    <recommendedName>
        <fullName evidence="11">Foldase protein PrsA</fullName>
        <ecNumber evidence="11">5.2.1.8</ecNumber>
    </recommendedName>
</protein>
<proteinExistence type="inferred from homology"/>
<dbReference type="InterPro" id="IPR046357">
    <property type="entry name" value="PPIase_dom_sf"/>
</dbReference>
<dbReference type="Gene3D" id="3.10.50.40">
    <property type="match status" value="1"/>
</dbReference>
<dbReference type="EC" id="5.2.1.8" evidence="11"/>
<keyword evidence="5 11" id="KW-0732">Signal</keyword>
<evidence type="ECO:0000313" key="15">
    <source>
        <dbReference type="Proteomes" id="UP001057291"/>
    </source>
</evidence>
<comment type="catalytic activity">
    <reaction evidence="1 11">
        <text>[protein]-peptidylproline (omega=180) = [protein]-peptidylproline (omega=0)</text>
        <dbReference type="Rhea" id="RHEA:16237"/>
        <dbReference type="Rhea" id="RHEA-COMP:10747"/>
        <dbReference type="Rhea" id="RHEA-COMP:10748"/>
        <dbReference type="ChEBI" id="CHEBI:83833"/>
        <dbReference type="ChEBI" id="CHEBI:83834"/>
        <dbReference type="EC" id="5.2.1.8"/>
    </reaction>
</comment>
<evidence type="ECO:0000256" key="10">
    <source>
        <dbReference type="ARBA" id="ARBA00023288"/>
    </source>
</evidence>
<dbReference type="Gene3D" id="1.10.4030.10">
    <property type="entry name" value="Porin chaperone SurA, peptide-binding domain"/>
    <property type="match status" value="1"/>
</dbReference>
<dbReference type="PROSITE" id="PS50198">
    <property type="entry name" value="PPIC_PPIASE_2"/>
    <property type="match status" value="1"/>
</dbReference>
<dbReference type="Proteomes" id="UP001057291">
    <property type="component" value="Unassembled WGS sequence"/>
</dbReference>
<evidence type="ECO:0000256" key="11">
    <source>
        <dbReference type="HAMAP-Rule" id="MF_01145"/>
    </source>
</evidence>
<dbReference type="SUPFAM" id="SSF109998">
    <property type="entry name" value="Triger factor/SurA peptide-binding domain-like"/>
    <property type="match status" value="1"/>
</dbReference>
<gene>
    <name evidence="14" type="primary">prsA_1</name>
    <name evidence="11" type="synonym">prsA</name>
    <name evidence="14" type="ORF">DNHGIG_10060</name>
</gene>
<keyword evidence="8" id="KW-0564">Palmitate</keyword>
<dbReference type="InterPro" id="IPR023059">
    <property type="entry name" value="Foldase_PrsA"/>
</dbReference>
<reference evidence="14" key="1">
    <citation type="journal article" date="2023" name="Int. J. Syst. Evol. Microbiol.">
        <title>Collibacillus ludicampi gen. nov., sp. nov., a new soil bacterium of the family Alicyclobacillaceae.</title>
        <authorList>
            <person name="Jojima T."/>
            <person name="Ioku Y."/>
            <person name="Fukuta Y."/>
            <person name="Shirasaka N."/>
            <person name="Matsumura Y."/>
            <person name="Mori M."/>
        </authorList>
    </citation>
    <scope>NUCLEOTIDE SEQUENCE</scope>
    <source>
        <strain evidence="14">TP075</strain>
    </source>
</reference>
<feature type="domain" description="PpiC" evidence="13">
    <location>
        <begin position="150"/>
        <end position="240"/>
    </location>
</feature>
<keyword evidence="6 11" id="KW-0697">Rotamase</keyword>
<dbReference type="AlphaFoldDB" id="A0AAV4LC81"/>
<comment type="caution">
    <text evidence="14">The sequence shown here is derived from an EMBL/GenBank/DDBJ whole genome shotgun (WGS) entry which is preliminary data.</text>
</comment>
<evidence type="ECO:0000313" key="14">
    <source>
        <dbReference type="EMBL" id="GIM45457.1"/>
    </source>
</evidence>
<evidence type="ECO:0000256" key="2">
    <source>
        <dbReference type="ARBA" id="ARBA00004193"/>
    </source>
</evidence>
<dbReference type="PANTHER" id="PTHR47245:SF1">
    <property type="entry name" value="FOLDASE PROTEIN PRSA"/>
    <property type="match status" value="1"/>
</dbReference>